<feature type="region of interest" description="Disordered" evidence="9">
    <location>
        <begin position="511"/>
        <end position="565"/>
    </location>
</feature>
<dbReference type="EMBL" id="VTPC01003232">
    <property type="protein sequence ID" value="KAF2898831.1"/>
    <property type="molecule type" value="Genomic_DNA"/>
</dbReference>
<dbReference type="GO" id="GO:0031499">
    <property type="term" value="C:TRAMP complex"/>
    <property type="evidence" value="ECO:0007669"/>
    <property type="project" value="TreeGrafter"/>
</dbReference>
<comment type="subcellular location">
    <subcellularLocation>
        <location evidence="1">Nucleus</location>
    </subcellularLocation>
</comment>
<dbReference type="GO" id="GO:0071038">
    <property type="term" value="P:TRAMP-dependent tRNA surveillance pathway"/>
    <property type="evidence" value="ECO:0007669"/>
    <property type="project" value="TreeGrafter"/>
</dbReference>
<dbReference type="GO" id="GO:0071035">
    <property type="term" value="P:nuclear polyadenylation-dependent rRNA catabolic process"/>
    <property type="evidence" value="ECO:0007669"/>
    <property type="project" value="TreeGrafter"/>
</dbReference>
<sequence length="1265" mass="144483">MWNDSEIDMEELEARLYGQVHHPTTDDFTCPSFNLPYNNTQDRSGNTYKRYFNQNRNREPMCSYKTGYEESTYFERPGNYPVNYQTGRNFYNPLGYIPEIALNNIVVLPPPSTHIFTQTQLPIQDLAKERKRQKKRSKRKARRDLASTFIGGKRYETDWKAFKEHYLTRKPEDSLNSSQNECQIIEPEKDIICISESDQSDCEITEKKEPVIVLSSDDEDTETNLPPLDVTCETTNEQQSRLEIKPLVDSSSDCLEKDTDTKNIVESKLVLLELNSTDDDVQLVESKPDEVIVIGGDDTQSAVSSLNDSNASSSLENNVITPPTLTNKELFRPGTPESTNDFLENSFSESNDVNLNVNSSQCLNIQKSGFDACETESSSSASDIENPCRNSTFIEQEFDVPPQDAVSELNLDSFTDYIASGSKNSKGLLTSQHSTPKYNANSLTKENKNEDVAERNSSDSSSESDYEDDKLTLIQDRPKAKSKLYLRTRASSETSEDCCVIEGSFKELKKNKGNISTPLPNLSPITSDEEISNCKTEKNSEIKNKKTQKKKSLPQRTSNTGEKRKYPKDVLEFIKSKRSKENENFMKAQSSDSSDNLSEVEITHDDDSSVKLLNVGSTISELSPASQPLKDTQNCVRFEDYWTEDMNKFYFESWGQEDFSLEKARKNMSDSPDKWKIIPSDRSYLKQTPRGPRCNRCNEYGHKAISCKKKPKPIKCSVCGAVGHFNTCCPKSICTSCGRRNYCLTNYCSRCTDLRHIKCRICLQYGHTNSHCPDLWRRYHLTTKTGPLKQPQNSNLKPTKDRWCSGCASNGHFEYECHYFNRIHAANNPTICSYDDVYDRSNTSTKKETPTQARTQSNNVNASHDSDRSNIYPNISSRIVSNVQNPYMQNQNFQQQNFIQQFPVFQSIPSLLSLQLQQGPNVFYQNANGMFTNRFVPKNVGSNTFHQNQQLSNNPLKNLNSNNKNQLQVDSDKSQRLYLNFDHSKGEGLVCPEGTRFLGELSDASNVKIKVIKRKKNKKFNYLCTLEGPRQQIVNVSKRILCYTDAYVRPPPSLMQMFQGKDFSLNALRECLAHTTNSEVNWLSTSKVLYTKIKAIQRKLYKSESLKEIAVLQNKLKMRYITLNAVINGKLPVETGGKHMEILKRYTKSNNNLNDEQLKMLKESYNYVFNNSNKLNIAYNALIDNLPTKMGLENEMKQLVEDGIAMCVKDNLSELSTSLKATYKIMVKRKYLERNVLRFRKLYEIIKSKDQQMNAVKNINPNQKA</sequence>
<dbReference type="SMART" id="SM00343">
    <property type="entry name" value="ZnF_C2HC"/>
    <property type="match status" value="3"/>
</dbReference>
<evidence type="ECO:0000256" key="1">
    <source>
        <dbReference type="ARBA" id="ARBA00004123"/>
    </source>
</evidence>
<dbReference type="GO" id="GO:0071036">
    <property type="term" value="P:nuclear polyadenylation-dependent snoRNA catabolic process"/>
    <property type="evidence" value="ECO:0007669"/>
    <property type="project" value="TreeGrafter"/>
</dbReference>
<evidence type="ECO:0000259" key="10">
    <source>
        <dbReference type="SMART" id="SM00343"/>
    </source>
</evidence>
<feature type="compositionally biased region" description="Polar residues" evidence="9">
    <location>
        <begin position="425"/>
        <end position="444"/>
    </location>
</feature>
<dbReference type="GO" id="GO:0071039">
    <property type="term" value="P:nuclear polyadenylation-dependent CUT catabolic process"/>
    <property type="evidence" value="ECO:0007669"/>
    <property type="project" value="TreeGrafter"/>
</dbReference>
<evidence type="ECO:0000256" key="4">
    <source>
        <dbReference type="ARBA" id="ARBA00022771"/>
    </source>
</evidence>
<organism evidence="11 12">
    <name type="scientific">Ignelater luminosus</name>
    <name type="common">Cucubano</name>
    <name type="synonym">Pyrophorus luminosus</name>
    <dbReference type="NCBI Taxonomy" id="2038154"/>
    <lineage>
        <taxon>Eukaryota</taxon>
        <taxon>Metazoa</taxon>
        <taxon>Ecdysozoa</taxon>
        <taxon>Arthropoda</taxon>
        <taxon>Hexapoda</taxon>
        <taxon>Insecta</taxon>
        <taxon>Pterygota</taxon>
        <taxon>Neoptera</taxon>
        <taxon>Endopterygota</taxon>
        <taxon>Coleoptera</taxon>
        <taxon>Polyphaga</taxon>
        <taxon>Elateriformia</taxon>
        <taxon>Elateroidea</taxon>
        <taxon>Elateridae</taxon>
        <taxon>Agrypninae</taxon>
        <taxon>Pyrophorini</taxon>
        <taxon>Ignelater</taxon>
    </lineage>
</organism>
<dbReference type="OrthoDB" id="7608935at2759"/>
<dbReference type="GO" id="GO:0071031">
    <property type="term" value="P:nuclear mRNA surveillance of mRNA 3'-end processing"/>
    <property type="evidence" value="ECO:0007669"/>
    <property type="project" value="TreeGrafter"/>
</dbReference>
<keyword evidence="4" id="KW-0863">Zinc-finger</keyword>
<name>A0A8K0GGY6_IGNLU</name>
<dbReference type="PANTHER" id="PTHR46543">
    <property type="entry name" value="ZINC FINGER CCHC DOMAIN-CONTAINING PROTEIN 7"/>
    <property type="match status" value="1"/>
</dbReference>
<feature type="compositionally biased region" description="Basic and acidic residues" evidence="9">
    <location>
        <begin position="535"/>
        <end position="544"/>
    </location>
</feature>
<feature type="domain" description="CCHC-type" evidence="10">
    <location>
        <begin position="758"/>
        <end position="774"/>
    </location>
</feature>
<evidence type="ECO:0000256" key="3">
    <source>
        <dbReference type="ARBA" id="ARBA00022737"/>
    </source>
</evidence>
<feature type="domain" description="CCHC-type" evidence="10">
    <location>
        <begin position="715"/>
        <end position="731"/>
    </location>
</feature>
<feature type="compositionally biased region" description="Polar residues" evidence="9">
    <location>
        <begin position="513"/>
        <end position="526"/>
    </location>
</feature>
<proteinExistence type="predicted"/>
<dbReference type="InterPro" id="IPR036875">
    <property type="entry name" value="Znf_CCHC_sf"/>
</dbReference>
<reference evidence="11" key="1">
    <citation type="submission" date="2019-08" db="EMBL/GenBank/DDBJ databases">
        <title>The genome of the North American firefly Photinus pyralis.</title>
        <authorList>
            <consortium name="Photinus pyralis genome working group"/>
            <person name="Fallon T.R."/>
            <person name="Sander Lower S.E."/>
            <person name="Weng J.-K."/>
        </authorList>
    </citation>
    <scope>NUCLEOTIDE SEQUENCE</scope>
    <source>
        <strain evidence="11">TRF0915ILg1</strain>
        <tissue evidence="11">Whole body</tissue>
    </source>
</reference>
<keyword evidence="3" id="KW-0677">Repeat</keyword>
<accession>A0A8K0GGY6</accession>
<keyword evidence="12" id="KW-1185">Reference proteome</keyword>
<keyword evidence="6" id="KW-0539">Nucleus</keyword>
<keyword evidence="5" id="KW-0862">Zinc</keyword>
<dbReference type="Proteomes" id="UP000801492">
    <property type="component" value="Unassembled WGS sequence"/>
</dbReference>
<dbReference type="Gene3D" id="4.10.60.10">
    <property type="entry name" value="Zinc finger, CCHC-type"/>
    <property type="match status" value="2"/>
</dbReference>
<comment type="caution">
    <text evidence="11">The sequence shown here is derived from an EMBL/GenBank/DDBJ whole genome shotgun (WGS) entry which is preliminary data.</text>
</comment>
<evidence type="ECO:0000256" key="6">
    <source>
        <dbReference type="ARBA" id="ARBA00023242"/>
    </source>
</evidence>
<dbReference type="GO" id="GO:0071037">
    <property type="term" value="P:nuclear polyadenylation-dependent snRNA catabolic process"/>
    <property type="evidence" value="ECO:0007669"/>
    <property type="project" value="TreeGrafter"/>
</dbReference>
<dbReference type="GO" id="GO:0003723">
    <property type="term" value="F:RNA binding"/>
    <property type="evidence" value="ECO:0007669"/>
    <property type="project" value="TreeGrafter"/>
</dbReference>
<feature type="region of interest" description="Disordered" evidence="9">
    <location>
        <begin position="425"/>
        <end position="471"/>
    </location>
</feature>
<feature type="domain" description="CCHC-type" evidence="10">
    <location>
        <begin position="693"/>
        <end position="709"/>
    </location>
</feature>
<dbReference type="GO" id="GO:0008270">
    <property type="term" value="F:zinc ion binding"/>
    <property type="evidence" value="ECO:0007669"/>
    <property type="project" value="UniProtKB-KW"/>
</dbReference>
<evidence type="ECO:0000256" key="9">
    <source>
        <dbReference type="SAM" id="MobiDB-lite"/>
    </source>
</evidence>
<feature type="region of interest" description="Disordered" evidence="9">
    <location>
        <begin position="843"/>
        <end position="871"/>
    </location>
</feature>
<evidence type="ECO:0000256" key="8">
    <source>
        <dbReference type="ARBA" id="ARBA00043023"/>
    </source>
</evidence>
<keyword evidence="2" id="KW-0479">Metal-binding</keyword>
<dbReference type="AlphaFoldDB" id="A0A8K0GGY6"/>
<evidence type="ECO:0000256" key="2">
    <source>
        <dbReference type="ARBA" id="ARBA00022723"/>
    </source>
</evidence>
<evidence type="ECO:0000313" key="11">
    <source>
        <dbReference type="EMBL" id="KAF2898831.1"/>
    </source>
</evidence>
<gene>
    <name evidence="11" type="ORF">ILUMI_07349</name>
</gene>
<evidence type="ECO:0000313" key="12">
    <source>
        <dbReference type="Proteomes" id="UP000801492"/>
    </source>
</evidence>
<feature type="compositionally biased region" description="Basic and acidic residues" evidence="9">
    <location>
        <begin position="445"/>
        <end position="457"/>
    </location>
</feature>
<evidence type="ECO:0000256" key="5">
    <source>
        <dbReference type="ARBA" id="ARBA00022833"/>
    </source>
</evidence>
<dbReference type="SUPFAM" id="SSF57756">
    <property type="entry name" value="Retrovirus zinc finger-like domains"/>
    <property type="match status" value="1"/>
</dbReference>
<dbReference type="PANTHER" id="PTHR46543:SF1">
    <property type="entry name" value="ZINC FINGER CCHC DOMAIN-CONTAINING PROTEIN 7"/>
    <property type="match status" value="1"/>
</dbReference>
<dbReference type="InterPro" id="IPR001878">
    <property type="entry name" value="Znf_CCHC"/>
</dbReference>
<dbReference type="InterPro" id="IPR051644">
    <property type="entry name" value="TRAMP_AT-DNA-binding"/>
</dbReference>
<protein>
    <recommendedName>
        <fullName evidence="7">Zinc finger CCHC domain-containing protein 7</fullName>
    </recommendedName>
    <alternativeName>
        <fullName evidence="8">TRAMP-like complex RNA-binding factor ZCCHC7</fullName>
    </alternativeName>
</protein>
<evidence type="ECO:0000256" key="7">
    <source>
        <dbReference type="ARBA" id="ARBA00041190"/>
    </source>
</evidence>